<evidence type="ECO:0000256" key="1">
    <source>
        <dbReference type="PROSITE-ProRule" id="PRU00409"/>
    </source>
</evidence>
<dbReference type="Proteomes" id="UP001156441">
    <property type="component" value="Unassembled WGS sequence"/>
</dbReference>
<dbReference type="Pfam" id="PF08442">
    <property type="entry name" value="ATP-grasp_2"/>
    <property type="match status" value="1"/>
</dbReference>
<proteinExistence type="predicted"/>
<feature type="domain" description="ATP-grasp" evidence="2">
    <location>
        <begin position="9"/>
        <end position="55"/>
    </location>
</feature>
<keyword evidence="4" id="KW-1185">Reference proteome</keyword>
<name>A0ABT2JJJ7_9PSEU</name>
<keyword evidence="1" id="KW-0547">Nucleotide-binding</keyword>
<reference evidence="3 4" key="1">
    <citation type="submission" date="2021-02" db="EMBL/GenBank/DDBJ databases">
        <title>Actinophytocola xerophila sp. nov., isolated from soil of cotton cropping field.</title>
        <authorList>
            <person name="Huang R."/>
            <person name="Chen X."/>
            <person name="Ge X."/>
            <person name="Liu W."/>
        </authorList>
    </citation>
    <scope>NUCLEOTIDE SEQUENCE [LARGE SCALE GENOMIC DNA]</scope>
    <source>
        <strain evidence="3 4">S1-96</strain>
    </source>
</reference>
<sequence>MDLYEYQAKDLFARHGVPVGPGQRVVEDASAAGDAAAEFGVPVVIKAQVKTGGRGKAGGVKLAADPAEAQARAEDILGLDIKGHTVRRVLVTPASDIAEEYYFSFLLDRTNRTFLAMASAEGGVEIEQLAVERPEA</sequence>
<keyword evidence="3" id="KW-0436">Ligase</keyword>
<dbReference type="InterPro" id="IPR013650">
    <property type="entry name" value="ATP-grasp_succ-CoA_synth-type"/>
</dbReference>
<protein>
    <submittedName>
        <fullName evidence="3">Acetate--CoA ligase family protein</fullName>
    </submittedName>
</protein>
<dbReference type="PANTHER" id="PTHR11815">
    <property type="entry name" value="SUCCINYL-COA SYNTHETASE BETA CHAIN"/>
    <property type="match status" value="1"/>
</dbReference>
<comment type="caution">
    <text evidence="3">The sequence shown here is derived from an EMBL/GenBank/DDBJ whole genome shotgun (WGS) entry which is preliminary data.</text>
</comment>
<gene>
    <name evidence="3" type="ORF">JT362_33610</name>
</gene>
<accession>A0ABT2JJJ7</accession>
<dbReference type="InterPro" id="IPR013815">
    <property type="entry name" value="ATP_grasp_subdomain_1"/>
</dbReference>
<organism evidence="3 4">
    <name type="scientific">Actinophytocola gossypii</name>
    <dbReference type="NCBI Taxonomy" id="2812003"/>
    <lineage>
        <taxon>Bacteria</taxon>
        <taxon>Bacillati</taxon>
        <taxon>Actinomycetota</taxon>
        <taxon>Actinomycetes</taxon>
        <taxon>Pseudonocardiales</taxon>
        <taxon>Pseudonocardiaceae</taxon>
    </lineage>
</organism>
<evidence type="ECO:0000313" key="4">
    <source>
        <dbReference type="Proteomes" id="UP001156441"/>
    </source>
</evidence>
<feature type="non-terminal residue" evidence="3">
    <location>
        <position position="136"/>
    </location>
</feature>
<keyword evidence="1" id="KW-0067">ATP-binding</keyword>
<evidence type="ECO:0000313" key="3">
    <source>
        <dbReference type="EMBL" id="MCT2588057.1"/>
    </source>
</evidence>
<dbReference type="PANTHER" id="PTHR11815:SF10">
    <property type="entry name" value="SUCCINATE--COA LIGASE [GDP-FORMING] SUBUNIT BETA, MITOCHONDRIAL"/>
    <property type="match status" value="1"/>
</dbReference>
<dbReference type="SUPFAM" id="SSF56059">
    <property type="entry name" value="Glutathione synthetase ATP-binding domain-like"/>
    <property type="match status" value="1"/>
</dbReference>
<dbReference type="Gene3D" id="3.30.470.20">
    <property type="entry name" value="ATP-grasp fold, B domain"/>
    <property type="match status" value="1"/>
</dbReference>
<dbReference type="InterPro" id="IPR011761">
    <property type="entry name" value="ATP-grasp"/>
</dbReference>
<evidence type="ECO:0000259" key="2">
    <source>
        <dbReference type="PROSITE" id="PS50975"/>
    </source>
</evidence>
<dbReference type="PROSITE" id="PS50975">
    <property type="entry name" value="ATP_GRASP"/>
    <property type="match status" value="1"/>
</dbReference>
<dbReference type="EMBL" id="JAFFZE010000032">
    <property type="protein sequence ID" value="MCT2588057.1"/>
    <property type="molecule type" value="Genomic_DNA"/>
</dbReference>
<dbReference type="Gene3D" id="3.30.1490.20">
    <property type="entry name" value="ATP-grasp fold, A domain"/>
    <property type="match status" value="1"/>
</dbReference>
<dbReference type="GO" id="GO:0016874">
    <property type="term" value="F:ligase activity"/>
    <property type="evidence" value="ECO:0007669"/>
    <property type="project" value="UniProtKB-KW"/>
</dbReference>
<dbReference type="RefSeq" id="WP_260195989.1">
    <property type="nucleotide sequence ID" value="NZ_JAFFZE010000032.1"/>
</dbReference>